<gene>
    <name evidence="2" type="ORF">GCM10023156_34080</name>
</gene>
<name>A0ABP8N078_9BACT</name>
<dbReference type="PROSITE" id="PS50104">
    <property type="entry name" value="TIR"/>
    <property type="match status" value="1"/>
</dbReference>
<accession>A0ABP8N078</accession>
<feature type="domain" description="TIR" evidence="1">
    <location>
        <begin position="8"/>
        <end position="134"/>
    </location>
</feature>
<organism evidence="2 3">
    <name type="scientific">Novipirellula rosea</name>
    <dbReference type="NCBI Taxonomy" id="1031540"/>
    <lineage>
        <taxon>Bacteria</taxon>
        <taxon>Pseudomonadati</taxon>
        <taxon>Planctomycetota</taxon>
        <taxon>Planctomycetia</taxon>
        <taxon>Pirellulales</taxon>
        <taxon>Pirellulaceae</taxon>
        <taxon>Novipirellula</taxon>
    </lineage>
</organism>
<dbReference type="InterPro" id="IPR000157">
    <property type="entry name" value="TIR_dom"/>
</dbReference>
<dbReference type="Pfam" id="PF13676">
    <property type="entry name" value="TIR_2"/>
    <property type="match status" value="1"/>
</dbReference>
<comment type="caution">
    <text evidence="2">The sequence shown here is derived from an EMBL/GenBank/DDBJ whole genome shotgun (WGS) entry which is preliminary data.</text>
</comment>
<evidence type="ECO:0000259" key="1">
    <source>
        <dbReference type="PROSITE" id="PS50104"/>
    </source>
</evidence>
<dbReference type="EMBL" id="BAABGA010000040">
    <property type="protein sequence ID" value="GAA4457371.1"/>
    <property type="molecule type" value="Genomic_DNA"/>
</dbReference>
<dbReference type="Gene3D" id="3.40.50.10140">
    <property type="entry name" value="Toll/interleukin-1 receptor homology (TIR) domain"/>
    <property type="match status" value="1"/>
</dbReference>
<dbReference type="Proteomes" id="UP001500840">
    <property type="component" value="Unassembled WGS sequence"/>
</dbReference>
<sequence>MTSQSTTAKHQIFLSHSRQDKWVCHQIREKIEQAGGSVWVDVFDIDAGRNISEEIKAGLRKSDELLVLLSPASIQSDWVKHEAGIADALDLPITLVLMHVKLDDRPKPLKDRRAISINELPDYFDAMGGLMENV</sequence>
<keyword evidence="3" id="KW-1185">Reference proteome</keyword>
<protein>
    <recommendedName>
        <fullName evidence="1">TIR domain-containing protein</fullName>
    </recommendedName>
</protein>
<dbReference type="InterPro" id="IPR035897">
    <property type="entry name" value="Toll_tir_struct_dom_sf"/>
</dbReference>
<proteinExistence type="predicted"/>
<evidence type="ECO:0000313" key="2">
    <source>
        <dbReference type="EMBL" id="GAA4457371.1"/>
    </source>
</evidence>
<reference evidence="3" key="1">
    <citation type="journal article" date="2019" name="Int. J. Syst. Evol. Microbiol.">
        <title>The Global Catalogue of Microorganisms (GCM) 10K type strain sequencing project: providing services to taxonomists for standard genome sequencing and annotation.</title>
        <authorList>
            <consortium name="The Broad Institute Genomics Platform"/>
            <consortium name="The Broad Institute Genome Sequencing Center for Infectious Disease"/>
            <person name="Wu L."/>
            <person name="Ma J."/>
        </authorList>
    </citation>
    <scope>NUCLEOTIDE SEQUENCE [LARGE SCALE GENOMIC DNA]</scope>
    <source>
        <strain evidence="3">JCM 17759</strain>
    </source>
</reference>
<evidence type="ECO:0000313" key="3">
    <source>
        <dbReference type="Proteomes" id="UP001500840"/>
    </source>
</evidence>
<dbReference type="SUPFAM" id="SSF52200">
    <property type="entry name" value="Toll/Interleukin receptor TIR domain"/>
    <property type="match status" value="1"/>
</dbReference>